<dbReference type="InterPro" id="IPR001789">
    <property type="entry name" value="Sig_transdc_resp-reg_receiver"/>
</dbReference>
<protein>
    <submittedName>
        <fullName evidence="6">Response regulator transcription factor</fullName>
    </submittedName>
</protein>
<feature type="domain" description="Response regulatory" evidence="4">
    <location>
        <begin position="5"/>
        <end position="121"/>
    </location>
</feature>
<dbReference type="Gene3D" id="6.10.250.690">
    <property type="match status" value="1"/>
</dbReference>
<feature type="DNA-binding region" description="OmpR/PhoB-type" evidence="3">
    <location>
        <begin position="128"/>
        <end position="228"/>
    </location>
</feature>
<dbReference type="PROSITE" id="PS51755">
    <property type="entry name" value="OMPR_PHOB"/>
    <property type="match status" value="1"/>
</dbReference>
<dbReference type="InterPro" id="IPR011006">
    <property type="entry name" value="CheY-like_superfamily"/>
</dbReference>
<dbReference type="Gene3D" id="3.40.50.2300">
    <property type="match status" value="1"/>
</dbReference>
<evidence type="ECO:0000313" key="6">
    <source>
        <dbReference type="EMBL" id="HIZ47044.1"/>
    </source>
</evidence>
<dbReference type="SMART" id="SM00448">
    <property type="entry name" value="REC"/>
    <property type="match status" value="1"/>
</dbReference>
<dbReference type="PANTHER" id="PTHR48111">
    <property type="entry name" value="REGULATOR OF RPOS"/>
    <property type="match status" value="1"/>
</dbReference>
<keyword evidence="1 3" id="KW-0238">DNA-binding</keyword>
<dbReference type="GO" id="GO:0006355">
    <property type="term" value="P:regulation of DNA-templated transcription"/>
    <property type="evidence" value="ECO:0007669"/>
    <property type="project" value="InterPro"/>
</dbReference>
<dbReference type="SUPFAM" id="SSF52172">
    <property type="entry name" value="CheY-like"/>
    <property type="match status" value="1"/>
</dbReference>
<feature type="domain" description="OmpR/PhoB-type" evidence="5">
    <location>
        <begin position="128"/>
        <end position="228"/>
    </location>
</feature>
<accession>A0A9D2F001</accession>
<reference evidence="6" key="2">
    <citation type="submission" date="2021-04" db="EMBL/GenBank/DDBJ databases">
        <authorList>
            <person name="Gilroy R."/>
        </authorList>
    </citation>
    <scope>NUCLEOTIDE SEQUENCE</scope>
    <source>
        <strain evidence="6">ChiHjej12B11-14209</strain>
    </source>
</reference>
<dbReference type="AlphaFoldDB" id="A0A9D2F001"/>
<feature type="modified residue" description="4-aspartylphosphate" evidence="2">
    <location>
        <position position="56"/>
    </location>
</feature>
<gene>
    <name evidence="6" type="ORF">IAA19_08530</name>
</gene>
<dbReference type="GO" id="GO:0005829">
    <property type="term" value="C:cytosol"/>
    <property type="evidence" value="ECO:0007669"/>
    <property type="project" value="TreeGrafter"/>
</dbReference>
<dbReference type="InterPro" id="IPR039420">
    <property type="entry name" value="WalR-like"/>
</dbReference>
<dbReference type="EMBL" id="DXBM01000071">
    <property type="protein sequence ID" value="HIZ47044.1"/>
    <property type="molecule type" value="Genomic_DNA"/>
</dbReference>
<dbReference type="GO" id="GO:0000976">
    <property type="term" value="F:transcription cis-regulatory region binding"/>
    <property type="evidence" value="ECO:0007669"/>
    <property type="project" value="TreeGrafter"/>
</dbReference>
<dbReference type="PROSITE" id="PS50110">
    <property type="entry name" value="RESPONSE_REGULATORY"/>
    <property type="match status" value="1"/>
</dbReference>
<dbReference type="GO" id="GO:0032993">
    <property type="term" value="C:protein-DNA complex"/>
    <property type="evidence" value="ECO:0007669"/>
    <property type="project" value="TreeGrafter"/>
</dbReference>
<proteinExistence type="predicted"/>
<dbReference type="PANTHER" id="PTHR48111:SF73">
    <property type="entry name" value="ALKALINE PHOSPHATASE SYNTHESIS TRANSCRIPTIONAL REGULATORY PROTEIN PHOP"/>
    <property type="match status" value="1"/>
</dbReference>
<dbReference type="CDD" id="cd00383">
    <property type="entry name" value="trans_reg_C"/>
    <property type="match status" value="1"/>
</dbReference>
<organism evidence="6 7">
    <name type="scientific">Candidatus Olsenella pullistercoris</name>
    <dbReference type="NCBI Taxonomy" id="2838712"/>
    <lineage>
        <taxon>Bacteria</taxon>
        <taxon>Bacillati</taxon>
        <taxon>Actinomycetota</taxon>
        <taxon>Coriobacteriia</taxon>
        <taxon>Coriobacteriales</taxon>
        <taxon>Atopobiaceae</taxon>
        <taxon>Olsenella</taxon>
    </lineage>
</organism>
<dbReference type="Proteomes" id="UP000824062">
    <property type="component" value="Unassembled WGS sequence"/>
</dbReference>
<reference evidence="6" key="1">
    <citation type="journal article" date="2021" name="PeerJ">
        <title>Extensive microbial diversity within the chicken gut microbiome revealed by metagenomics and culture.</title>
        <authorList>
            <person name="Gilroy R."/>
            <person name="Ravi A."/>
            <person name="Getino M."/>
            <person name="Pursley I."/>
            <person name="Horton D.L."/>
            <person name="Alikhan N.F."/>
            <person name="Baker D."/>
            <person name="Gharbi K."/>
            <person name="Hall N."/>
            <person name="Watson M."/>
            <person name="Adriaenssens E.M."/>
            <person name="Foster-Nyarko E."/>
            <person name="Jarju S."/>
            <person name="Secka A."/>
            <person name="Antonio M."/>
            <person name="Oren A."/>
            <person name="Chaudhuri R.R."/>
            <person name="La Ragione R."/>
            <person name="Hildebrand F."/>
            <person name="Pallen M.J."/>
        </authorList>
    </citation>
    <scope>NUCLEOTIDE SEQUENCE</scope>
    <source>
        <strain evidence="6">ChiHjej12B11-14209</strain>
    </source>
</reference>
<dbReference type="SMART" id="SM00862">
    <property type="entry name" value="Trans_reg_C"/>
    <property type="match status" value="1"/>
</dbReference>
<evidence type="ECO:0000256" key="3">
    <source>
        <dbReference type="PROSITE-ProRule" id="PRU01091"/>
    </source>
</evidence>
<comment type="caution">
    <text evidence="6">The sequence shown here is derived from an EMBL/GenBank/DDBJ whole genome shotgun (WGS) entry which is preliminary data.</text>
</comment>
<sequence length="233" mass="25400">MEPLRILLAEDDPLIVEGLSELLAREGFVVESSPTQSGAVELALRPHADFALALVDLTLAQGNGFAVMNAIKAATPQVPVIFLTASDDELNTVTGLSMGADDYVAKPFRPRELVARIQAAIRRARPERTTLSLGPITIDLDRAYVEKDGEEVMLSALEYRLLLLFAKNAGKLVTRDMMRNALWDDAGAFVEENTLSVYIKRLRDKLEDDPAAPRLIVTVRGLGYKAAPDGGRA</sequence>
<dbReference type="Pfam" id="PF00072">
    <property type="entry name" value="Response_reg"/>
    <property type="match status" value="1"/>
</dbReference>
<dbReference type="InterPro" id="IPR001867">
    <property type="entry name" value="OmpR/PhoB-type_DNA-bd"/>
</dbReference>
<evidence type="ECO:0000259" key="4">
    <source>
        <dbReference type="PROSITE" id="PS50110"/>
    </source>
</evidence>
<dbReference type="Pfam" id="PF00486">
    <property type="entry name" value="Trans_reg_C"/>
    <property type="match status" value="1"/>
</dbReference>
<dbReference type="GO" id="GO:0000156">
    <property type="term" value="F:phosphorelay response regulator activity"/>
    <property type="evidence" value="ECO:0007669"/>
    <property type="project" value="TreeGrafter"/>
</dbReference>
<keyword evidence="2" id="KW-0597">Phosphoprotein</keyword>
<name>A0A9D2F001_9ACTN</name>
<evidence type="ECO:0000313" key="7">
    <source>
        <dbReference type="Proteomes" id="UP000824062"/>
    </source>
</evidence>
<evidence type="ECO:0000256" key="1">
    <source>
        <dbReference type="ARBA" id="ARBA00023125"/>
    </source>
</evidence>
<evidence type="ECO:0000256" key="2">
    <source>
        <dbReference type="PROSITE-ProRule" id="PRU00169"/>
    </source>
</evidence>
<dbReference type="Gene3D" id="1.10.10.10">
    <property type="entry name" value="Winged helix-like DNA-binding domain superfamily/Winged helix DNA-binding domain"/>
    <property type="match status" value="1"/>
</dbReference>
<evidence type="ECO:0000259" key="5">
    <source>
        <dbReference type="PROSITE" id="PS51755"/>
    </source>
</evidence>
<dbReference type="InterPro" id="IPR036388">
    <property type="entry name" value="WH-like_DNA-bd_sf"/>
</dbReference>